<proteinExistence type="predicted"/>
<dbReference type="EMBL" id="JALKCH010000001">
    <property type="protein sequence ID" value="MCK0195444.1"/>
    <property type="molecule type" value="Genomic_DNA"/>
</dbReference>
<protein>
    <submittedName>
        <fullName evidence="3">Benzoate/H(+) symporter BenE family transporter</fullName>
    </submittedName>
</protein>
<evidence type="ECO:0000313" key="3">
    <source>
        <dbReference type="EMBL" id="MCK0195444.1"/>
    </source>
</evidence>
<evidence type="ECO:0000256" key="2">
    <source>
        <dbReference type="SAM" id="SignalP"/>
    </source>
</evidence>
<feature type="transmembrane region" description="Helical" evidence="1">
    <location>
        <begin position="81"/>
        <end position="102"/>
    </location>
</feature>
<feature type="transmembrane region" description="Helical" evidence="1">
    <location>
        <begin position="196"/>
        <end position="216"/>
    </location>
</feature>
<feature type="transmembrane region" description="Helical" evidence="1">
    <location>
        <begin position="287"/>
        <end position="306"/>
    </location>
</feature>
<sequence>MRPSIVISAVVAALVGFGGTLALIVSAAQAAGASPAEISSGVLGICLAVAATTAVLSVRYRLPIITAWTTPGAALIGASHGLTPGTLVGALLLAGVLILITATVRPLGALVQRLPVPIAAAMLAGVLFRFVTSVFTAAGAKPLLVLPLIALFLVARRLSAFGAVLIVLAAGVAYAFLLGEVKPLPDSLPLPQIVVIWPVFELQALIGVGVPLYLVTMASQNLPGFAVLRVSNYEPPTAAILAVTGFASVITAPLGALTSNLAAITASICTGPDTHPDPSKRWLAGPFYALSYILLAIGGASMVALIAAMPAELIATVAGLALIGSLVNAFGAMGDAALRFPAVITLTVTASGMSLLGIGSAFWGLVAGIVALGAEHIRRPAA</sequence>
<organism evidence="3 4">
    <name type="scientific">Ancylobacter crimeensis</name>
    <dbReference type="NCBI Taxonomy" id="2579147"/>
    <lineage>
        <taxon>Bacteria</taxon>
        <taxon>Pseudomonadati</taxon>
        <taxon>Pseudomonadota</taxon>
        <taxon>Alphaproteobacteria</taxon>
        <taxon>Hyphomicrobiales</taxon>
        <taxon>Xanthobacteraceae</taxon>
        <taxon>Ancylobacter</taxon>
    </lineage>
</organism>
<dbReference type="PANTHER" id="PTHR30199:SF0">
    <property type="entry name" value="INNER MEMBRANE PROTEIN YDCO"/>
    <property type="match status" value="1"/>
</dbReference>
<dbReference type="NCBIfam" id="TIGR00843">
    <property type="entry name" value="benE"/>
    <property type="match status" value="1"/>
</dbReference>
<feature type="transmembrane region" description="Helical" evidence="1">
    <location>
        <begin position="353"/>
        <end position="374"/>
    </location>
</feature>
<comment type="caution">
    <text evidence="3">The sequence shown here is derived from an EMBL/GenBank/DDBJ whole genome shotgun (WGS) entry which is preliminary data.</text>
</comment>
<feature type="transmembrane region" description="Helical" evidence="1">
    <location>
        <begin position="114"/>
        <end position="131"/>
    </location>
</feature>
<evidence type="ECO:0000256" key="1">
    <source>
        <dbReference type="SAM" id="Phobius"/>
    </source>
</evidence>
<feature type="transmembrane region" description="Helical" evidence="1">
    <location>
        <begin position="143"/>
        <end position="176"/>
    </location>
</feature>
<gene>
    <name evidence="3" type="ORF">MWN34_00800</name>
</gene>
<feature type="signal peptide" evidence="2">
    <location>
        <begin position="1"/>
        <end position="30"/>
    </location>
</feature>
<dbReference type="Proteomes" id="UP001203284">
    <property type="component" value="Unassembled WGS sequence"/>
</dbReference>
<feature type="transmembrane region" description="Helical" evidence="1">
    <location>
        <begin position="40"/>
        <end position="60"/>
    </location>
</feature>
<dbReference type="Pfam" id="PF03594">
    <property type="entry name" value="BenE"/>
    <property type="match status" value="1"/>
</dbReference>
<dbReference type="InterPro" id="IPR004711">
    <property type="entry name" value="Benzoate_Transporter"/>
</dbReference>
<accession>A0ABT0D681</accession>
<evidence type="ECO:0000313" key="4">
    <source>
        <dbReference type="Proteomes" id="UP001203284"/>
    </source>
</evidence>
<feature type="chain" id="PRO_5045326143" evidence="2">
    <location>
        <begin position="31"/>
        <end position="382"/>
    </location>
</feature>
<keyword evidence="2" id="KW-0732">Signal</keyword>
<keyword evidence="1" id="KW-0812">Transmembrane</keyword>
<feature type="transmembrane region" description="Helical" evidence="1">
    <location>
        <begin position="237"/>
        <end position="257"/>
    </location>
</feature>
<reference evidence="3 4" key="1">
    <citation type="submission" date="2022-04" db="EMBL/GenBank/DDBJ databases">
        <authorList>
            <person name="Grouzdev D.S."/>
            <person name="Pantiukh K.S."/>
            <person name="Krutkina M.S."/>
        </authorList>
    </citation>
    <scope>NUCLEOTIDE SEQUENCE [LARGE SCALE GENOMIC DNA]</scope>
    <source>
        <strain evidence="3 4">6x-1</strain>
    </source>
</reference>
<dbReference type="PANTHER" id="PTHR30199">
    <property type="entry name" value="MFS FAMILY TRANSPORTER, PREDICTED SUBSTRATE BENZOATE"/>
    <property type="match status" value="1"/>
</dbReference>
<keyword evidence="4" id="KW-1185">Reference proteome</keyword>
<keyword evidence="1" id="KW-1133">Transmembrane helix</keyword>
<name>A0ABT0D681_9HYPH</name>
<feature type="transmembrane region" description="Helical" evidence="1">
    <location>
        <begin position="313"/>
        <end position="333"/>
    </location>
</feature>
<keyword evidence="1" id="KW-0472">Membrane</keyword>